<feature type="region of interest" description="Disordered" evidence="1">
    <location>
        <begin position="74"/>
        <end position="111"/>
    </location>
</feature>
<dbReference type="PANTHER" id="PTHR36313">
    <property type="entry name" value="ROOT MERISTEM GROWTH FACTOR 2"/>
    <property type="match status" value="1"/>
</dbReference>
<keyword evidence="2" id="KW-0732">Signal</keyword>
<feature type="chain" id="PRO_5014958118" evidence="2">
    <location>
        <begin position="23"/>
        <end position="146"/>
    </location>
</feature>
<evidence type="ECO:0000313" key="3">
    <source>
        <dbReference type="EMBL" id="SPC78537.1"/>
    </source>
</evidence>
<feature type="compositionally biased region" description="Polar residues" evidence="1">
    <location>
        <begin position="82"/>
        <end position="93"/>
    </location>
</feature>
<evidence type="ECO:0000256" key="1">
    <source>
        <dbReference type="SAM" id="MobiDB-lite"/>
    </source>
</evidence>
<gene>
    <name evidence="3" type="ORF">FSB_LOCUS6419</name>
</gene>
<organism evidence="3">
    <name type="scientific">Fagus sylvatica</name>
    <name type="common">Beechnut</name>
    <dbReference type="NCBI Taxonomy" id="28930"/>
    <lineage>
        <taxon>Eukaryota</taxon>
        <taxon>Viridiplantae</taxon>
        <taxon>Streptophyta</taxon>
        <taxon>Embryophyta</taxon>
        <taxon>Tracheophyta</taxon>
        <taxon>Spermatophyta</taxon>
        <taxon>Magnoliopsida</taxon>
        <taxon>eudicotyledons</taxon>
        <taxon>Gunneridae</taxon>
        <taxon>Pentapetalae</taxon>
        <taxon>rosids</taxon>
        <taxon>fabids</taxon>
        <taxon>Fagales</taxon>
        <taxon>Fagaceae</taxon>
        <taxon>Fagus</taxon>
    </lineage>
</organism>
<dbReference type="GO" id="GO:0010082">
    <property type="term" value="P:regulation of root meristem growth"/>
    <property type="evidence" value="ECO:0007669"/>
    <property type="project" value="InterPro"/>
</dbReference>
<protein>
    <submittedName>
        <fullName evidence="3">Uncharacterized protein</fullName>
    </submittedName>
</protein>
<accession>A0A2N9EHW8</accession>
<name>A0A2N9EHW8_FAGSY</name>
<dbReference type="PANTHER" id="PTHR36313:SF1">
    <property type="entry name" value="PROTEIN GOLVEN 11-RELATED"/>
    <property type="match status" value="1"/>
</dbReference>
<proteinExistence type="predicted"/>
<dbReference type="GO" id="GO:0008083">
    <property type="term" value="F:growth factor activity"/>
    <property type="evidence" value="ECO:0007669"/>
    <property type="project" value="InterPro"/>
</dbReference>
<dbReference type="GO" id="GO:0008284">
    <property type="term" value="P:positive regulation of cell population proliferation"/>
    <property type="evidence" value="ECO:0007669"/>
    <property type="project" value="TreeGrafter"/>
</dbReference>
<reference evidence="3" key="1">
    <citation type="submission" date="2018-02" db="EMBL/GenBank/DDBJ databases">
        <authorList>
            <person name="Cohen D.B."/>
            <person name="Kent A.D."/>
        </authorList>
    </citation>
    <scope>NUCLEOTIDE SEQUENCE</scope>
</reference>
<dbReference type="GO" id="GO:0010628">
    <property type="term" value="P:positive regulation of gene expression"/>
    <property type="evidence" value="ECO:0007669"/>
    <property type="project" value="TreeGrafter"/>
</dbReference>
<sequence>MAPTKFGCLLLVLLCTALLSLAHSTLDKNPGTELNAGTSSKVLLVEVRVTTASTNIERIRGRKMAIGNVKKLQKKNEHGAVQGTSMVSGSNQVAGKYESEGNSSTGSNLDCKKSFSRVSEEVVDEAGFVAFNADYHAPRHHSPKNN</sequence>
<dbReference type="InterPro" id="IPR038804">
    <property type="entry name" value="RGF3"/>
</dbReference>
<evidence type="ECO:0000256" key="2">
    <source>
        <dbReference type="SAM" id="SignalP"/>
    </source>
</evidence>
<dbReference type="GO" id="GO:0030154">
    <property type="term" value="P:cell differentiation"/>
    <property type="evidence" value="ECO:0007669"/>
    <property type="project" value="TreeGrafter"/>
</dbReference>
<dbReference type="EMBL" id="OIVN01000335">
    <property type="protein sequence ID" value="SPC78537.1"/>
    <property type="molecule type" value="Genomic_DNA"/>
</dbReference>
<dbReference type="AlphaFoldDB" id="A0A2N9EHW8"/>
<feature type="signal peptide" evidence="2">
    <location>
        <begin position="1"/>
        <end position="22"/>
    </location>
</feature>
<dbReference type="GO" id="GO:0005615">
    <property type="term" value="C:extracellular space"/>
    <property type="evidence" value="ECO:0007669"/>
    <property type="project" value="TreeGrafter"/>
</dbReference>